<dbReference type="InterPro" id="IPR007446">
    <property type="entry name" value="PilP"/>
</dbReference>
<dbReference type="RefSeq" id="WP_321552677.1">
    <property type="nucleotide sequence ID" value="NZ_JAXIVU010000002.1"/>
</dbReference>
<keyword evidence="3" id="KW-1185">Reference proteome</keyword>
<organism evidence="2 3">
    <name type="scientific">Denitrificimonas halotolerans</name>
    <dbReference type="NCBI Taxonomy" id="3098930"/>
    <lineage>
        <taxon>Bacteria</taxon>
        <taxon>Pseudomonadati</taxon>
        <taxon>Pseudomonadota</taxon>
        <taxon>Gammaproteobacteria</taxon>
        <taxon>Pseudomonadales</taxon>
        <taxon>Pseudomonadaceae</taxon>
        <taxon>Denitrificimonas</taxon>
    </lineage>
</organism>
<name>A0ABU5GNM1_9GAMM</name>
<evidence type="ECO:0000313" key="2">
    <source>
        <dbReference type="EMBL" id="MDY7218589.1"/>
    </source>
</evidence>
<gene>
    <name evidence="2" type="ORF">TOI97_03210</name>
</gene>
<feature type="chain" id="PRO_5045647491" evidence="1">
    <location>
        <begin position="22"/>
        <end position="176"/>
    </location>
</feature>
<protein>
    <submittedName>
        <fullName evidence="2">Pilus assembly protein PilP</fullName>
    </submittedName>
</protein>
<comment type="caution">
    <text evidence="2">The sequence shown here is derived from an EMBL/GenBank/DDBJ whole genome shotgun (WGS) entry which is preliminary data.</text>
</comment>
<keyword evidence="1" id="KW-0732">Signal</keyword>
<dbReference type="PIRSF" id="PIRSF016481">
    <property type="entry name" value="Pilus_assembly_PilP"/>
    <property type="match status" value="1"/>
</dbReference>
<proteinExistence type="predicted"/>
<dbReference type="EMBL" id="JAXIVU010000002">
    <property type="protein sequence ID" value="MDY7218589.1"/>
    <property type="molecule type" value="Genomic_DNA"/>
</dbReference>
<reference evidence="2 3" key="1">
    <citation type="submission" date="2023-12" db="EMBL/GenBank/DDBJ databases">
        <title>Denitrificimonas halotolerans sp. nov.,a novel species isolated from landfill leachate.</title>
        <authorList>
            <person name="Wang S."/>
        </authorList>
    </citation>
    <scope>NUCLEOTIDE SEQUENCE [LARGE SCALE GENOMIC DNA]</scope>
    <source>
        <strain evidence="2 3">JX-1</strain>
    </source>
</reference>
<dbReference type="Pfam" id="PF04351">
    <property type="entry name" value="PilP"/>
    <property type="match status" value="1"/>
</dbReference>
<accession>A0ABU5GNM1</accession>
<dbReference type="Gene3D" id="2.30.30.830">
    <property type="match status" value="1"/>
</dbReference>
<dbReference type="Proteomes" id="UP001294570">
    <property type="component" value="Unassembled WGS sequence"/>
</dbReference>
<evidence type="ECO:0000256" key="1">
    <source>
        <dbReference type="SAM" id="SignalP"/>
    </source>
</evidence>
<sequence>MRKVRELAVVLLMLCTLGCHSATDLTELQVFVDEIKSQPARFLEPLPENQDYIELSYTASGLRNPFAFNGAWSADMHSQAGSSIQVPQLLHAAHFLPEHSLESLVMVGVLTNSRSSFALLRAGGSVYKVAVGDYLGVNYGRVSVITDTTIEVIETVADGEGGWLERPYILRVRADS</sequence>
<feature type="signal peptide" evidence="1">
    <location>
        <begin position="1"/>
        <end position="21"/>
    </location>
</feature>
<evidence type="ECO:0000313" key="3">
    <source>
        <dbReference type="Proteomes" id="UP001294570"/>
    </source>
</evidence>